<dbReference type="EMBL" id="CAJNOQ010020791">
    <property type="protein sequence ID" value="CAF1475545.1"/>
    <property type="molecule type" value="Genomic_DNA"/>
</dbReference>
<keyword evidence="6" id="KW-1185">Reference proteome</keyword>
<keyword evidence="2 3" id="KW-0040">ANK repeat</keyword>
<name>A0A815RD89_9BILA</name>
<feature type="repeat" description="ANK" evidence="3">
    <location>
        <begin position="161"/>
        <end position="193"/>
    </location>
</feature>
<organism evidence="4 6">
    <name type="scientific">Didymodactylos carnosus</name>
    <dbReference type="NCBI Taxonomy" id="1234261"/>
    <lineage>
        <taxon>Eukaryota</taxon>
        <taxon>Metazoa</taxon>
        <taxon>Spiralia</taxon>
        <taxon>Gnathifera</taxon>
        <taxon>Rotifera</taxon>
        <taxon>Eurotatoria</taxon>
        <taxon>Bdelloidea</taxon>
        <taxon>Philodinida</taxon>
        <taxon>Philodinidae</taxon>
        <taxon>Didymodactylos</taxon>
    </lineage>
</organism>
<dbReference type="InterPro" id="IPR036770">
    <property type="entry name" value="Ankyrin_rpt-contain_sf"/>
</dbReference>
<keyword evidence="1" id="KW-0677">Repeat</keyword>
<dbReference type="PROSITE" id="PS50088">
    <property type="entry name" value="ANK_REPEAT"/>
    <property type="match status" value="1"/>
</dbReference>
<gene>
    <name evidence="4" type="ORF">GPM918_LOCUS35622</name>
    <name evidence="5" type="ORF">SRO942_LOCUS36337</name>
</gene>
<dbReference type="Proteomes" id="UP000681722">
    <property type="component" value="Unassembled WGS sequence"/>
</dbReference>
<sequence>MSVAQNDINKMADYLTQFPHFNAFECIDYDFRSAAHVAAVEGHIEVIRFLSQHCDSSHFERLMNREDRWGLSPMDEAYRHGHFGVCNFVKQHVLAQSDKMHSEMPHLPESESENNTIIHLLRKWKKVFLFGALAASGAAERIDALFARGYFVQTELYTDYDGRTPMHLAAVNGHLNVVQVLIRYRYDGTTYKDRWGNYPVDGARRKKFKKIVDELEQHKA</sequence>
<dbReference type="Proteomes" id="UP000663829">
    <property type="component" value="Unassembled WGS sequence"/>
</dbReference>
<evidence type="ECO:0000313" key="5">
    <source>
        <dbReference type="EMBL" id="CAF4341747.1"/>
    </source>
</evidence>
<protein>
    <submittedName>
        <fullName evidence="4">Uncharacterized protein</fullName>
    </submittedName>
</protein>
<dbReference type="PROSITE" id="PS50297">
    <property type="entry name" value="ANK_REP_REGION"/>
    <property type="match status" value="1"/>
</dbReference>
<evidence type="ECO:0000256" key="2">
    <source>
        <dbReference type="ARBA" id="ARBA00023043"/>
    </source>
</evidence>
<accession>A0A815RD89</accession>
<comment type="caution">
    <text evidence="4">The sequence shown here is derived from an EMBL/GenBank/DDBJ whole genome shotgun (WGS) entry which is preliminary data.</text>
</comment>
<reference evidence="4" key="1">
    <citation type="submission" date="2021-02" db="EMBL/GenBank/DDBJ databases">
        <authorList>
            <person name="Nowell W R."/>
        </authorList>
    </citation>
    <scope>NUCLEOTIDE SEQUENCE</scope>
</reference>
<dbReference type="SMART" id="SM00248">
    <property type="entry name" value="ANK"/>
    <property type="match status" value="3"/>
</dbReference>
<dbReference type="EMBL" id="CAJOBC010086261">
    <property type="protein sequence ID" value="CAF4341747.1"/>
    <property type="molecule type" value="Genomic_DNA"/>
</dbReference>
<dbReference type="InterPro" id="IPR002110">
    <property type="entry name" value="Ankyrin_rpt"/>
</dbReference>
<dbReference type="AlphaFoldDB" id="A0A815RD89"/>
<dbReference type="Pfam" id="PF12796">
    <property type="entry name" value="Ank_2"/>
    <property type="match status" value="1"/>
</dbReference>
<proteinExistence type="predicted"/>
<evidence type="ECO:0000256" key="3">
    <source>
        <dbReference type="PROSITE-ProRule" id="PRU00023"/>
    </source>
</evidence>
<dbReference type="SUPFAM" id="SSF48403">
    <property type="entry name" value="Ankyrin repeat"/>
    <property type="match status" value="1"/>
</dbReference>
<evidence type="ECO:0000256" key="1">
    <source>
        <dbReference type="ARBA" id="ARBA00022737"/>
    </source>
</evidence>
<dbReference type="PANTHER" id="PTHR24166:SF48">
    <property type="entry name" value="PROTEIN VAPYRIN"/>
    <property type="match status" value="1"/>
</dbReference>
<dbReference type="OrthoDB" id="9995210at2759"/>
<evidence type="ECO:0000313" key="6">
    <source>
        <dbReference type="Proteomes" id="UP000663829"/>
    </source>
</evidence>
<evidence type="ECO:0000313" key="4">
    <source>
        <dbReference type="EMBL" id="CAF1475545.1"/>
    </source>
</evidence>
<dbReference type="InterPro" id="IPR050889">
    <property type="entry name" value="Dendritic_Spine_Reg/Scaffold"/>
</dbReference>
<dbReference type="Gene3D" id="1.25.40.20">
    <property type="entry name" value="Ankyrin repeat-containing domain"/>
    <property type="match status" value="2"/>
</dbReference>
<dbReference type="PANTHER" id="PTHR24166">
    <property type="entry name" value="ROLLING PEBBLES, ISOFORM B"/>
    <property type="match status" value="1"/>
</dbReference>